<dbReference type="Proteomes" id="UP000324632">
    <property type="component" value="Chromosome 10"/>
</dbReference>
<dbReference type="PRINTS" id="PR00427">
    <property type="entry name" value="INTRLEUKIN8R"/>
</dbReference>
<evidence type="ECO:0000259" key="19">
    <source>
        <dbReference type="PROSITE" id="PS50262"/>
    </source>
</evidence>
<keyword evidence="11 17" id="KW-0675">Receptor</keyword>
<evidence type="ECO:0000256" key="9">
    <source>
        <dbReference type="ARBA" id="ARBA00023136"/>
    </source>
</evidence>
<dbReference type="GO" id="GO:0009897">
    <property type="term" value="C:external side of plasma membrane"/>
    <property type="evidence" value="ECO:0007669"/>
    <property type="project" value="TreeGrafter"/>
</dbReference>
<comment type="subunit">
    <text evidence="16">Interacts with IL8. Interacts with GNAI2.</text>
</comment>
<proteinExistence type="inferred from homology"/>
<dbReference type="InterPro" id="IPR000174">
    <property type="entry name" value="Chemokine_CXCR_1/2"/>
</dbReference>
<feature type="domain" description="G-protein coupled receptors family 1 profile" evidence="19">
    <location>
        <begin position="43"/>
        <end position="295"/>
    </location>
</feature>
<feature type="transmembrane region" description="Helical" evidence="18">
    <location>
        <begin position="28"/>
        <end position="53"/>
    </location>
</feature>
<feature type="transmembrane region" description="Helical" evidence="18">
    <location>
        <begin position="65"/>
        <end position="88"/>
    </location>
</feature>
<organism evidence="20 21">
    <name type="scientific">Triplophysa tibetana</name>
    <dbReference type="NCBI Taxonomy" id="1572043"/>
    <lineage>
        <taxon>Eukaryota</taxon>
        <taxon>Metazoa</taxon>
        <taxon>Chordata</taxon>
        <taxon>Craniata</taxon>
        <taxon>Vertebrata</taxon>
        <taxon>Euteleostomi</taxon>
        <taxon>Actinopterygii</taxon>
        <taxon>Neopterygii</taxon>
        <taxon>Teleostei</taxon>
        <taxon>Ostariophysi</taxon>
        <taxon>Cypriniformes</taxon>
        <taxon>Nemacheilidae</taxon>
        <taxon>Triplophysa</taxon>
    </lineage>
</organism>
<dbReference type="InterPro" id="IPR000276">
    <property type="entry name" value="GPCR_Rhodpsn"/>
</dbReference>
<dbReference type="GO" id="GO:0016494">
    <property type="term" value="F:C-X-C chemokine receptor activity"/>
    <property type="evidence" value="ECO:0007669"/>
    <property type="project" value="InterPro"/>
</dbReference>
<reference evidence="20 21" key="1">
    <citation type="journal article" date="2019" name="Mol. Ecol. Resour.">
        <title>Chromosome-level genome assembly of Triplophysa tibetana, a fish adapted to the harsh high-altitude environment of the Tibetan Plateau.</title>
        <authorList>
            <person name="Yang X."/>
            <person name="Liu H."/>
            <person name="Ma Z."/>
            <person name="Zou Y."/>
            <person name="Zou M."/>
            <person name="Mao Y."/>
            <person name="Li X."/>
            <person name="Wang H."/>
            <person name="Chen T."/>
            <person name="Wang W."/>
            <person name="Yang R."/>
        </authorList>
    </citation>
    <scope>NUCLEOTIDE SEQUENCE [LARGE SCALE GENOMIC DNA]</scope>
    <source>
        <strain evidence="20">TTIB1903HZAU</strain>
        <tissue evidence="20">Muscle</tissue>
    </source>
</reference>
<evidence type="ECO:0000256" key="4">
    <source>
        <dbReference type="ARBA" id="ARBA00022500"/>
    </source>
</evidence>
<evidence type="ECO:0000256" key="18">
    <source>
        <dbReference type="SAM" id="Phobius"/>
    </source>
</evidence>
<comment type="subcellular location">
    <subcellularLocation>
        <location evidence="1">Cell membrane</location>
        <topology evidence="1">Multi-pass membrane protein</topology>
    </subcellularLocation>
</comment>
<keyword evidence="10" id="KW-1015">Disulfide bond</keyword>
<keyword evidence="21" id="KW-1185">Reference proteome</keyword>
<evidence type="ECO:0000256" key="17">
    <source>
        <dbReference type="RuleBase" id="RU000688"/>
    </source>
</evidence>
<evidence type="ECO:0000256" key="10">
    <source>
        <dbReference type="ARBA" id="ARBA00023157"/>
    </source>
</evidence>
<keyword evidence="12" id="KW-0325">Glycoprotein</keyword>
<comment type="caution">
    <text evidence="20">The sequence shown here is derived from an EMBL/GenBank/DDBJ whole genome shotgun (WGS) entry which is preliminary data.</text>
</comment>
<evidence type="ECO:0000256" key="2">
    <source>
        <dbReference type="ARBA" id="ARBA00020033"/>
    </source>
</evidence>
<dbReference type="GO" id="GO:0030593">
    <property type="term" value="P:neutrophil chemotaxis"/>
    <property type="evidence" value="ECO:0007669"/>
    <property type="project" value="TreeGrafter"/>
</dbReference>
<dbReference type="PROSITE" id="PS50262">
    <property type="entry name" value="G_PROTEIN_RECEP_F1_2"/>
    <property type="match status" value="1"/>
</dbReference>
<keyword evidence="6 17" id="KW-0812">Transmembrane</keyword>
<dbReference type="GO" id="GO:0019957">
    <property type="term" value="F:C-C chemokine binding"/>
    <property type="evidence" value="ECO:0007669"/>
    <property type="project" value="TreeGrafter"/>
</dbReference>
<evidence type="ECO:0000256" key="1">
    <source>
        <dbReference type="ARBA" id="ARBA00004651"/>
    </source>
</evidence>
<evidence type="ECO:0000256" key="3">
    <source>
        <dbReference type="ARBA" id="ARBA00022475"/>
    </source>
</evidence>
<keyword evidence="9 18" id="KW-0472">Membrane</keyword>
<evidence type="ECO:0000256" key="11">
    <source>
        <dbReference type="ARBA" id="ARBA00023170"/>
    </source>
</evidence>
<feature type="transmembrane region" description="Helical" evidence="18">
    <location>
        <begin position="279"/>
        <end position="298"/>
    </location>
</feature>
<evidence type="ECO:0000256" key="14">
    <source>
        <dbReference type="ARBA" id="ARBA00025505"/>
    </source>
</evidence>
<evidence type="ECO:0000256" key="16">
    <source>
        <dbReference type="ARBA" id="ARBA00034130"/>
    </source>
</evidence>
<dbReference type="GO" id="GO:0006955">
    <property type="term" value="P:immune response"/>
    <property type="evidence" value="ECO:0007669"/>
    <property type="project" value="TreeGrafter"/>
</dbReference>
<sequence>MEVSTMEYTYDGMEAPCPDSAEHLNRTVFMVIYIIVFFLSLLGNTVVILVVYFMENNRASTDVYLMHLAVADLLFSLTLPFWAVYNHLDHWMFGTFMCKLVSGMQESTFYSCVFLLACISIDRYLAIVKATQFLSRQRHLVGVVCTVVWLCAILLSLPIIVHREAFGSVTSEDTYECHENLTETMDDWRVGLRILRHTAGFFLPLVVMVFCYSFTMYTLCHTRNNQRQKAMRVIFCVVLAFVICWLPRNITELIDSLLRADWIKDSCMLRYRVDLVMNITQALAFSHCAINPLLYAFIGKKFRNHLLKALFRKGLLGRETLSRYRVESVFSSASSRQMSITER</sequence>
<evidence type="ECO:0000256" key="8">
    <source>
        <dbReference type="ARBA" id="ARBA00023040"/>
    </source>
</evidence>
<dbReference type="GO" id="GO:0019722">
    <property type="term" value="P:calcium-mediated signaling"/>
    <property type="evidence" value="ECO:0007669"/>
    <property type="project" value="TreeGrafter"/>
</dbReference>
<dbReference type="InterPro" id="IPR017452">
    <property type="entry name" value="GPCR_Rhodpsn_7TM"/>
</dbReference>
<evidence type="ECO:0000256" key="13">
    <source>
        <dbReference type="ARBA" id="ARBA00023224"/>
    </source>
</evidence>
<dbReference type="PRINTS" id="PR00237">
    <property type="entry name" value="GPCRRHODOPSN"/>
</dbReference>
<keyword evidence="7 18" id="KW-1133">Transmembrane helix</keyword>
<keyword evidence="8 17" id="KW-0297">G-protein coupled receptor</keyword>
<keyword evidence="4" id="KW-0145">Chemotaxis</keyword>
<dbReference type="InterPro" id="IPR050119">
    <property type="entry name" value="CCR1-9-like"/>
</dbReference>
<evidence type="ECO:0000313" key="20">
    <source>
        <dbReference type="EMBL" id="KAA0715473.1"/>
    </source>
</evidence>
<name>A0A5A9P0H3_9TELE</name>
<feature type="transmembrane region" description="Helical" evidence="18">
    <location>
        <begin position="108"/>
        <end position="128"/>
    </location>
</feature>
<accession>A0A5A9P0H3</accession>
<evidence type="ECO:0000256" key="6">
    <source>
        <dbReference type="ARBA" id="ARBA00022692"/>
    </source>
</evidence>
<dbReference type="PANTHER" id="PTHR10489">
    <property type="entry name" value="CELL ADHESION MOLECULE"/>
    <property type="match status" value="1"/>
</dbReference>
<keyword evidence="3" id="KW-1003">Cell membrane</keyword>
<feature type="transmembrane region" description="Helical" evidence="18">
    <location>
        <begin position="231"/>
        <end position="248"/>
    </location>
</feature>
<dbReference type="PANTHER" id="PTHR10489:SF689">
    <property type="entry name" value="C-X-C CHEMOKINE RECEPTOR TYPE 2"/>
    <property type="match status" value="1"/>
</dbReference>
<dbReference type="GO" id="GO:0016493">
    <property type="term" value="F:C-C chemokine receptor activity"/>
    <property type="evidence" value="ECO:0007669"/>
    <property type="project" value="TreeGrafter"/>
</dbReference>
<evidence type="ECO:0000256" key="5">
    <source>
        <dbReference type="ARBA" id="ARBA00022553"/>
    </source>
</evidence>
<comment type="function">
    <text evidence="14">Receptor for interleukin-8 which is a powerful neutrophil chemotactic factor. Binding of IL-8 to the receptor causes activation of neutrophils. This response is mediated via a G-protein that activates a phosphatidylinositol-calcium second messenger system. Binds to IL-8 with high affinity. Also binds with high affinity to CXCL3, GRO/MGSA and NAP-2.</text>
</comment>
<feature type="transmembrane region" description="Helical" evidence="18">
    <location>
        <begin position="140"/>
        <end position="161"/>
    </location>
</feature>
<evidence type="ECO:0000313" key="21">
    <source>
        <dbReference type="Proteomes" id="UP000324632"/>
    </source>
</evidence>
<evidence type="ECO:0000256" key="15">
    <source>
        <dbReference type="ARBA" id="ARBA00033468"/>
    </source>
</evidence>
<evidence type="ECO:0000256" key="12">
    <source>
        <dbReference type="ARBA" id="ARBA00023180"/>
    </source>
</evidence>
<protein>
    <recommendedName>
        <fullName evidence="2">C-X-C chemokine receptor type 2</fullName>
    </recommendedName>
    <alternativeName>
        <fullName evidence="15">High affinity interleukin-8 receptor B</fullName>
    </alternativeName>
</protein>
<dbReference type="SUPFAM" id="SSF81321">
    <property type="entry name" value="Family A G protein-coupled receptor-like"/>
    <property type="match status" value="1"/>
</dbReference>
<gene>
    <name evidence="20" type="ORF">E1301_Tti019570</name>
</gene>
<evidence type="ECO:0000256" key="7">
    <source>
        <dbReference type="ARBA" id="ARBA00022989"/>
    </source>
</evidence>
<dbReference type="Gene3D" id="1.20.1070.10">
    <property type="entry name" value="Rhodopsin 7-helix transmembrane proteins"/>
    <property type="match status" value="1"/>
</dbReference>
<dbReference type="GO" id="GO:0007204">
    <property type="term" value="P:positive regulation of cytosolic calcium ion concentration"/>
    <property type="evidence" value="ECO:0007669"/>
    <property type="project" value="TreeGrafter"/>
</dbReference>
<dbReference type="Pfam" id="PF00001">
    <property type="entry name" value="7tm_1"/>
    <property type="match status" value="1"/>
</dbReference>
<feature type="transmembrane region" description="Helical" evidence="18">
    <location>
        <begin position="199"/>
        <end position="219"/>
    </location>
</feature>
<dbReference type="AlphaFoldDB" id="A0A5A9P0H3"/>
<dbReference type="PROSITE" id="PS00237">
    <property type="entry name" value="G_PROTEIN_RECEP_F1_1"/>
    <property type="match status" value="1"/>
</dbReference>
<dbReference type="CDD" id="cd15178">
    <property type="entry name" value="7tmA_CXCR1_2"/>
    <property type="match status" value="1"/>
</dbReference>
<comment type="similarity">
    <text evidence="17">Belongs to the G-protein coupled receptor 1 family.</text>
</comment>
<keyword evidence="13 17" id="KW-0807">Transducer</keyword>
<keyword evidence="5" id="KW-0597">Phosphoprotein</keyword>
<dbReference type="EMBL" id="SOYY01000010">
    <property type="protein sequence ID" value="KAA0715473.1"/>
    <property type="molecule type" value="Genomic_DNA"/>
</dbReference>